<organism evidence="2">
    <name type="scientific">Arundo donax</name>
    <name type="common">Giant reed</name>
    <name type="synonym">Donax arundinaceus</name>
    <dbReference type="NCBI Taxonomy" id="35708"/>
    <lineage>
        <taxon>Eukaryota</taxon>
        <taxon>Viridiplantae</taxon>
        <taxon>Streptophyta</taxon>
        <taxon>Embryophyta</taxon>
        <taxon>Tracheophyta</taxon>
        <taxon>Spermatophyta</taxon>
        <taxon>Magnoliopsida</taxon>
        <taxon>Liliopsida</taxon>
        <taxon>Poales</taxon>
        <taxon>Poaceae</taxon>
        <taxon>PACMAD clade</taxon>
        <taxon>Arundinoideae</taxon>
        <taxon>Arundineae</taxon>
        <taxon>Arundo</taxon>
    </lineage>
</organism>
<accession>A0A0A9BJH6</accession>
<feature type="region of interest" description="Disordered" evidence="1">
    <location>
        <begin position="1"/>
        <end position="55"/>
    </location>
</feature>
<name>A0A0A9BJH6_ARUDO</name>
<dbReference type="AlphaFoldDB" id="A0A0A9BJH6"/>
<protein>
    <submittedName>
        <fullName evidence="2">Uncharacterized protein</fullName>
    </submittedName>
</protein>
<reference evidence="2" key="1">
    <citation type="submission" date="2014-09" db="EMBL/GenBank/DDBJ databases">
        <authorList>
            <person name="Magalhaes I.L.F."/>
            <person name="Oliveira U."/>
            <person name="Santos F.R."/>
            <person name="Vidigal T.H.D.A."/>
            <person name="Brescovit A.D."/>
            <person name="Santos A.J."/>
        </authorList>
    </citation>
    <scope>NUCLEOTIDE SEQUENCE</scope>
    <source>
        <tissue evidence="2">Shoot tissue taken approximately 20 cm above the soil surface</tissue>
    </source>
</reference>
<proteinExistence type="predicted"/>
<reference evidence="2" key="2">
    <citation type="journal article" date="2015" name="Data Brief">
        <title>Shoot transcriptome of the giant reed, Arundo donax.</title>
        <authorList>
            <person name="Barrero R.A."/>
            <person name="Guerrero F.D."/>
            <person name="Moolhuijzen P."/>
            <person name="Goolsby J.A."/>
            <person name="Tidwell J."/>
            <person name="Bellgard S.E."/>
            <person name="Bellgard M.I."/>
        </authorList>
    </citation>
    <scope>NUCLEOTIDE SEQUENCE</scope>
    <source>
        <tissue evidence="2">Shoot tissue taken approximately 20 cm above the soil surface</tissue>
    </source>
</reference>
<sequence>MPATDQGGDALGRRGQRRTSRYSRQCRCGTGAHHMATTPHHLGEEVRPGSRSIAG</sequence>
<evidence type="ECO:0000313" key="2">
    <source>
        <dbReference type="EMBL" id="JAD62308.1"/>
    </source>
</evidence>
<evidence type="ECO:0000256" key="1">
    <source>
        <dbReference type="SAM" id="MobiDB-lite"/>
    </source>
</evidence>
<dbReference type="EMBL" id="GBRH01235587">
    <property type="protein sequence ID" value="JAD62308.1"/>
    <property type="molecule type" value="Transcribed_RNA"/>
</dbReference>